<dbReference type="PANTHER" id="PTHR43320">
    <property type="entry name" value="SUGAR KINASE"/>
    <property type="match status" value="1"/>
</dbReference>
<evidence type="ECO:0000256" key="3">
    <source>
        <dbReference type="ARBA" id="ARBA00022777"/>
    </source>
</evidence>
<organism evidence="5 6">
    <name type="scientific">Geofilum rubicundum JCM 15548</name>
    <dbReference type="NCBI Taxonomy" id="1236989"/>
    <lineage>
        <taxon>Bacteria</taxon>
        <taxon>Pseudomonadati</taxon>
        <taxon>Bacteroidota</taxon>
        <taxon>Bacteroidia</taxon>
        <taxon>Marinilabiliales</taxon>
        <taxon>Marinilabiliaceae</taxon>
        <taxon>Geofilum</taxon>
    </lineage>
</organism>
<dbReference type="Proteomes" id="UP000032900">
    <property type="component" value="Unassembled WGS sequence"/>
</dbReference>
<evidence type="ECO:0000259" key="4">
    <source>
        <dbReference type="Pfam" id="PF00294"/>
    </source>
</evidence>
<evidence type="ECO:0000256" key="2">
    <source>
        <dbReference type="ARBA" id="ARBA00022679"/>
    </source>
</evidence>
<feature type="domain" description="Carbohydrate kinase PfkB" evidence="4">
    <location>
        <begin position="7"/>
        <end position="255"/>
    </location>
</feature>
<keyword evidence="3 5" id="KW-0418">Kinase</keyword>
<sequence length="284" mass="31033">MGRACHMELKKYGVDTKDIAFGGERLGIYFLETGAVARASKVVYDRAHSAFSQVEKGQFDWDQIFEGVSWFHWTGITPAVSQGAADACLEAIQAANKKGITVSTDLNYRKNLWNYGKKASEVMPELVAGCDVVLGNEEDAEMVLGIKPEGIDVTGGHVEAEAYRSVSQQIMKRFPRVKKVITTLRGSVSANHNSWSGVLYDGKNLYTAPTYQITHIVDRVGGGDSFMGGLIYGLLTYTNDDEKALRFATAASCLKHTINGDFNQVTVEEVEKLMGGDASGRVSR</sequence>
<comment type="caution">
    <text evidence="5">The sequence shown here is derived from an EMBL/GenBank/DDBJ whole genome shotgun (WGS) entry which is preliminary data.</text>
</comment>
<dbReference type="CDD" id="cd01166">
    <property type="entry name" value="KdgK"/>
    <property type="match status" value="1"/>
</dbReference>
<reference evidence="5 6" key="1">
    <citation type="journal article" date="2015" name="Microbes Environ.">
        <title>Distribution and evolution of nitrogen fixation genes in the phylum bacteroidetes.</title>
        <authorList>
            <person name="Inoue J."/>
            <person name="Oshima K."/>
            <person name="Suda W."/>
            <person name="Sakamoto M."/>
            <person name="Iino T."/>
            <person name="Noda S."/>
            <person name="Hongoh Y."/>
            <person name="Hattori M."/>
            <person name="Ohkuma M."/>
        </authorList>
    </citation>
    <scope>NUCLEOTIDE SEQUENCE [LARGE SCALE GENOMIC DNA]</scope>
    <source>
        <strain evidence="5">JCM 15548</strain>
    </source>
</reference>
<gene>
    <name evidence="5" type="ORF">JCM15548_12441</name>
</gene>
<accession>A0A0E9LX80</accession>
<dbReference type="GO" id="GO:0016301">
    <property type="term" value="F:kinase activity"/>
    <property type="evidence" value="ECO:0007669"/>
    <property type="project" value="UniProtKB-KW"/>
</dbReference>
<dbReference type="AlphaFoldDB" id="A0A0E9LX80"/>
<name>A0A0E9LX80_9BACT</name>
<dbReference type="EMBL" id="BAZW01000019">
    <property type="protein sequence ID" value="GAO30187.1"/>
    <property type="molecule type" value="Genomic_DNA"/>
</dbReference>
<protein>
    <submittedName>
        <fullName evidence="5">2-dehydro-3-deoxygluconate kinase</fullName>
    </submittedName>
</protein>
<dbReference type="InterPro" id="IPR011611">
    <property type="entry name" value="PfkB_dom"/>
</dbReference>
<comment type="similarity">
    <text evidence="1">Belongs to the carbohydrate kinase PfkB family.</text>
</comment>
<dbReference type="InterPro" id="IPR052700">
    <property type="entry name" value="Carb_kinase_PfkB-like"/>
</dbReference>
<evidence type="ECO:0000313" key="6">
    <source>
        <dbReference type="Proteomes" id="UP000032900"/>
    </source>
</evidence>
<evidence type="ECO:0000256" key="1">
    <source>
        <dbReference type="ARBA" id="ARBA00010688"/>
    </source>
</evidence>
<dbReference type="PANTHER" id="PTHR43320:SF2">
    <property type="entry name" value="2-DEHYDRO-3-DEOXYGLUCONOKINASE_2-DEHYDRO-3-DEOXYGALACTONOKINASE"/>
    <property type="match status" value="1"/>
</dbReference>
<dbReference type="Pfam" id="PF00294">
    <property type="entry name" value="PfkB"/>
    <property type="match status" value="1"/>
</dbReference>
<dbReference type="STRING" id="1236989.JCM15548_12441"/>
<dbReference type="SUPFAM" id="SSF53613">
    <property type="entry name" value="Ribokinase-like"/>
    <property type="match status" value="1"/>
</dbReference>
<keyword evidence="6" id="KW-1185">Reference proteome</keyword>
<evidence type="ECO:0000313" key="5">
    <source>
        <dbReference type="EMBL" id="GAO30187.1"/>
    </source>
</evidence>
<proteinExistence type="inferred from homology"/>
<dbReference type="Gene3D" id="3.40.1190.20">
    <property type="match status" value="1"/>
</dbReference>
<keyword evidence="2" id="KW-0808">Transferase</keyword>
<dbReference type="InterPro" id="IPR029056">
    <property type="entry name" value="Ribokinase-like"/>
</dbReference>